<dbReference type="CDD" id="cd05568">
    <property type="entry name" value="PTS_IIB_bgl_like"/>
    <property type="match status" value="1"/>
</dbReference>
<dbReference type="Gene3D" id="3.40.50.2300">
    <property type="match status" value="1"/>
</dbReference>
<keyword evidence="6" id="KW-0175">Coiled coil</keyword>
<feature type="domain" description="PTS EIIB type-2" evidence="9">
    <location>
        <begin position="407"/>
        <end position="497"/>
    </location>
</feature>
<evidence type="ECO:0000256" key="1">
    <source>
        <dbReference type="ARBA" id="ARBA00022679"/>
    </source>
</evidence>
<dbReference type="InterPro" id="IPR036095">
    <property type="entry name" value="PTS_EIIB-like_sf"/>
</dbReference>
<dbReference type="Pfam" id="PF00359">
    <property type="entry name" value="PTS_EIIA_2"/>
    <property type="match status" value="1"/>
</dbReference>
<evidence type="ECO:0000256" key="4">
    <source>
        <dbReference type="ARBA" id="ARBA00023159"/>
    </source>
</evidence>
<dbReference type="PANTHER" id="PTHR30185">
    <property type="entry name" value="CRYPTIC BETA-GLUCOSIDE BGL OPERON ANTITERMINATOR"/>
    <property type="match status" value="1"/>
</dbReference>
<dbReference type="GO" id="GO:0008982">
    <property type="term" value="F:protein-N(PI)-phosphohistidine-sugar phosphotransferase activity"/>
    <property type="evidence" value="ECO:0007669"/>
    <property type="project" value="InterPro"/>
</dbReference>
<evidence type="ECO:0000256" key="3">
    <source>
        <dbReference type="ARBA" id="ARBA00023015"/>
    </source>
</evidence>
<dbReference type="PANTHER" id="PTHR30185:SF18">
    <property type="entry name" value="TRANSCRIPTIONAL REGULATOR MTLR"/>
    <property type="match status" value="1"/>
</dbReference>
<dbReference type="SUPFAM" id="SSF52794">
    <property type="entry name" value="PTS system IIB component-like"/>
    <property type="match status" value="1"/>
</dbReference>
<proteinExistence type="predicted"/>
<evidence type="ECO:0000313" key="12">
    <source>
        <dbReference type="Proteomes" id="UP000190285"/>
    </source>
</evidence>
<keyword evidence="5" id="KW-0804">Transcription</keyword>
<evidence type="ECO:0000259" key="8">
    <source>
        <dbReference type="PROSITE" id="PS51094"/>
    </source>
</evidence>
<protein>
    <submittedName>
        <fullName evidence="11">Transcriptional antiterminator, BglG family</fullName>
    </submittedName>
</protein>
<feature type="domain" description="PTS EIIA type-2" evidence="8">
    <location>
        <begin position="518"/>
        <end position="659"/>
    </location>
</feature>
<dbReference type="PROSITE" id="PS51099">
    <property type="entry name" value="PTS_EIIB_TYPE_2"/>
    <property type="match status" value="1"/>
</dbReference>
<evidence type="ECO:0000256" key="6">
    <source>
        <dbReference type="SAM" id="Coils"/>
    </source>
</evidence>
<dbReference type="InterPro" id="IPR011608">
    <property type="entry name" value="PRD"/>
</dbReference>
<dbReference type="PROSITE" id="PS51094">
    <property type="entry name" value="PTS_EIIA_TYPE_2"/>
    <property type="match status" value="1"/>
</dbReference>
<feature type="domain" description="HTH deoR-type" evidence="7">
    <location>
        <begin position="5"/>
        <end position="66"/>
    </location>
</feature>
<dbReference type="RefSeq" id="WP_170917503.1">
    <property type="nucleotide sequence ID" value="NZ_FUZT01000011.1"/>
</dbReference>
<feature type="domain" description="PRD" evidence="10">
    <location>
        <begin position="184"/>
        <end position="289"/>
    </location>
</feature>
<dbReference type="EMBL" id="FUZT01000011">
    <property type="protein sequence ID" value="SKC84287.1"/>
    <property type="molecule type" value="Genomic_DNA"/>
</dbReference>
<dbReference type="AlphaFoldDB" id="A0A1T5M7S6"/>
<keyword evidence="3" id="KW-0805">Transcription regulation</keyword>
<dbReference type="Gene3D" id="1.10.10.10">
    <property type="entry name" value="Winged helix-like DNA-binding domain superfamily/Winged helix DNA-binding domain"/>
    <property type="match status" value="2"/>
</dbReference>
<dbReference type="GO" id="GO:0003700">
    <property type="term" value="F:DNA-binding transcription factor activity"/>
    <property type="evidence" value="ECO:0007669"/>
    <property type="project" value="InterPro"/>
</dbReference>
<dbReference type="InterPro" id="IPR036390">
    <property type="entry name" value="WH_DNA-bd_sf"/>
</dbReference>
<dbReference type="Pfam" id="PF05043">
    <property type="entry name" value="Mga"/>
    <property type="match status" value="1"/>
</dbReference>
<evidence type="ECO:0000259" key="9">
    <source>
        <dbReference type="PROSITE" id="PS51099"/>
    </source>
</evidence>
<dbReference type="CDD" id="cd00211">
    <property type="entry name" value="PTS_IIA_fru"/>
    <property type="match status" value="1"/>
</dbReference>
<accession>A0A1T5M7S6</accession>
<dbReference type="GO" id="GO:0009401">
    <property type="term" value="P:phosphoenolpyruvate-dependent sugar phosphotransferase system"/>
    <property type="evidence" value="ECO:0007669"/>
    <property type="project" value="InterPro"/>
</dbReference>
<name>A0A1T5M7S6_9FIRM</name>
<dbReference type="InterPro" id="IPR013011">
    <property type="entry name" value="PTS_EIIB_2"/>
</dbReference>
<dbReference type="STRING" id="36842.SAMN02194393_04059"/>
<dbReference type="InterPro" id="IPR016152">
    <property type="entry name" value="PTrfase/Anion_transptr"/>
</dbReference>
<dbReference type="Gene3D" id="1.10.1790.10">
    <property type="entry name" value="PRD domain"/>
    <property type="match status" value="2"/>
</dbReference>
<feature type="domain" description="PRD" evidence="10">
    <location>
        <begin position="296"/>
        <end position="403"/>
    </location>
</feature>
<keyword evidence="4" id="KW-0010">Activator</keyword>
<dbReference type="PROSITE" id="PS51372">
    <property type="entry name" value="PRD_2"/>
    <property type="match status" value="2"/>
</dbReference>
<organism evidence="11 12">
    <name type="scientific">Maledivibacter halophilus</name>
    <dbReference type="NCBI Taxonomy" id="36842"/>
    <lineage>
        <taxon>Bacteria</taxon>
        <taxon>Bacillati</taxon>
        <taxon>Bacillota</taxon>
        <taxon>Clostridia</taxon>
        <taxon>Peptostreptococcales</taxon>
        <taxon>Caminicellaceae</taxon>
        <taxon>Maledivibacter</taxon>
    </lineage>
</organism>
<dbReference type="PROSITE" id="PS51000">
    <property type="entry name" value="HTH_DEOR_2"/>
    <property type="match status" value="1"/>
</dbReference>
<feature type="coiled-coil region" evidence="6">
    <location>
        <begin position="66"/>
        <end position="93"/>
    </location>
</feature>
<evidence type="ECO:0000256" key="5">
    <source>
        <dbReference type="ARBA" id="ARBA00023163"/>
    </source>
</evidence>
<evidence type="ECO:0000313" key="11">
    <source>
        <dbReference type="EMBL" id="SKC84287.1"/>
    </source>
</evidence>
<dbReference type="SMART" id="SM00420">
    <property type="entry name" value="HTH_DEOR"/>
    <property type="match status" value="2"/>
</dbReference>
<dbReference type="SUPFAM" id="SSF46785">
    <property type="entry name" value="Winged helix' DNA-binding domain"/>
    <property type="match status" value="2"/>
</dbReference>
<keyword evidence="2" id="KW-0677">Repeat</keyword>
<keyword evidence="12" id="KW-1185">Reference proteome</keyword>
<dbReference type="InterPro" id="IPR001034">
    <property type="entry name" value="DeoR_HTH"/>
</dbReference>
<dbReference type="SUPFAM" id="SSF63520">
    <property type="entry name" value="PTS-regulatory domain, PRD"/>
    <property type="match status" value="2"/>
</dbReference>
<keyword evidence="1" id="KW-0808">Transferase</keyword>
<dbReference type="InterPro" id="IPR050661">
    <property type="entry name" value="BglG_antiterminators"/>
</dbReference>
<dbReference type="InterPro" id="IPR002178">
    <property type="entry name" value="PTS_EIIA_type-2_dom"/>
</dbReference>
<evidence type="ECO:0000259" key="10">
    <source>
        <dbReference type="PROSITE" id="PS51372"/>
    </source>
</evidence>
<dbReference type="Pfam" id="PF00874">
    <property type="entry name" value="PRD"/>
    <property type="match status" value="2"/>
</dbReference>
<dbReference type="SUPFAM" id="SSF55804">
    <property type="entry name" value="Phoshotransferase/anion transport protein"/>
    <property type="match status" value="1"/>
</dbReference>
<gene>
    <name evidence="11" type="ORF">SAMN02194393_04059</name>
</gene>
<dbReference type="InterPro" id="IPR007737">
    <property type="entry name" value="Mga_HTH"/>
</dbReference>
<dbReference type="Proteomes" id="UP000190285">
    <property type="component" value="Unassembled WGS sequence"/>
</dbReference>
<evidence type="ECO:0000259" key="7">
    <source>
        <dbReference type="PROSITE" id="PS51000"/>
    </source>
</evidence>
<dbReference type="InterPro" id="IPR036634">
    <property type="entry name" value="PRD_sf"/>
</dbReference>
<dbReference type="Pfam" id="PF08220">
    <property type="entry name" value="HTH_DeoR"/>
    <property type="match status" value="1"/>
</dbReference>
<sequence length="659" mass="77131">MILLTRRQSNIILHLMNQENYCTIKKLSEIFKVSNRTIRYDLDYIEEWMKDLNINFIRKPKKGIKISNINANKEKIREALSSFEDRILSIQERRLFIMLKLFLTKNYITLQELADRLYVSKNTIANDIDYIDNLFEVNGIILHKRPRYGMCLDGEEEKLRNYFVNLVKSDFQKDFLGNYGFYKLFDESKFKDTINTIKEHEIKIGTQYIEESKKELLIYLLIAVNRIAMGKKIYYSKEMIDEYRSKVEFNIVKDLVVKLEEKYEITFTEGEIIYLMKIFLGAKRRSNIKYKDSYEKVDFEVMSIIEGVVLDIQKTLGVDLSNDIEFINALRLHLQIAVYRLKNNLEITNPLTENIKYRNPFVFEASKKILSEYEKLIGKSFPDDEIAYVAMHIGAAFERHKQNGFMPKALLVCGMGLATSNLLKTRLNIMMPEIKLVGPVGVNESKKIIENENIDFVISTRETDIENTKVIIVNPLLENEDLNKIKTLIFKNIKRKQLMYLSKQNIYETQEKKVFLKDMLKKDFVTLKYDCKNWREAIFAAADPLLKKGYIIEDYIRAMIEAVEKMGPYMVIIPGIALNHALAEKGVLKDCLSLLTLKETIDFGDKDSESVKMIIVFGTNKSNKYFKILTDLIKVLEKKENIKKIYEAGNYEEIMDLSN</sequence>
<evidence type="ECO:0000256" key="2">
    <source>
        <dbReference type="ARBA" id="ARBA00022737"/>
    </source>
</evidence>
<dbReference type="Gene3D" id="3.40.930.10">
    <property type="entry name" value="Mannitol-specific EII, Chain A"/>
    <property type="match status" value="1"/>
</dbReference>
<dbReference type="InterPro" id="IPR036388">
    <property type="entry name" value="WH-like_DNA-bd_sf"/>
</dbReference>
<reference evidence="11 12" key="1">
    <citation type="submission" date="2017-02" db="EMBL/GenBank/DDBJ databases">
        <authorList>
            <person name="Peterson S.W."/>
        </authorList>
    </citation>
    <scope>NUCLEOTIDE SEQUENCE [LARGE SCALE GENOMIC DNA]</scope>
    <source>
        <strain evidence="11 12">M1</strain>
    </source>
</reference>